<keyword evidence="1" id="KW-0732">Signal</keyword>
<protein>
    <recommendedName>
        <fullName evidence="4">Bifunctional inhibitor/plant lipid transfer protein/seed storage helical domain-containing protein</fullName>
    </recommendedName>
</protein>
<proteinExistence type="predicted"/>
<dbReference type="Proteomes" id="UP000460718">
    <property type="component" value="Unassembled WGS sequence"/>
</dbReference>
<evidence type="ECO:0000256" key="1">
    <source>
        <dbReference type="SAM" id="SignalP"/>
    </source>
</evidence>
<feature type="chain" id="PRO_5025550511" description="Bifunctional inhibitor/plant lipid transfer protein/seed storage helical domain-containing protein" evidence="1">
    <location>
        <begin position="25"/>
        <end position="90"/>
    </location>
</feature>
<evidence type="ECO:0000313" key="3">
    <source>
        <dbReference type="Proteomes" id="UP000460718"/>
    </source>
</evidence>
<name>A0A6A3IZS3_9STRA</name>
<accession>A0A6A3IZS3</accession>
<organism evidence="2 3">
    <name type="scientific">Phytophthora fragariae</name>
    <dbReference type="NCBI Taxonomy" id="53985"/>
    <lineage>
        <taxon>Eukaryota</taxon>
        <taxon>Sar</taxon>
        <taxon>Stramenopiles</taxon>
        <taxon>Oomycota</taxon>
        <taxon>Peronosporomycetes</taxon>
        <taxon>Peronosporales</taxon>
        <taxon>Peronosporaceae</taxon>
        <taxon>Phytophthora</taxon>
    </lineage>
</organism>
<evidence type="ECO:0000313" key="2">
    <source>
        <dbReference type="EMBL" id="KAE8987650.1"/>
    </source>
</evidence>
<dbReference type="AlphaFoldDB" id="A0A6A3IZS3"/>
<feature type="signal peptide" evidence="1">
    <location>
        <begin position="1"/>
        <end position="24"/>
    </location>
</feature>
<evidence type="ECO:0008006" key="4">
    <source>
        <dbReference type="Google" id="ProtNLM"/>
    </source>
</evidence>
<comment type="caution">
    <text evidence="2">The sequence shown here is derived from an EMBL/GenBank/DDBJ whole genome shotgun (WGS) entry which is preliminary data.</text>
</comment>
<gene>
    <name evidence="2" type="ORF">PF011_g19496</name>
</gene>
<reference evidence="2 3" key="1">
    <citation type="submission" date="2018-09" db="EMBL/GenBank/DDBJ databases">
        <title>Genomic investigation of the strawberry pathogen Phytophthora fragariae indicates pathogenicity is determined by transcriptional variation in three key races.</title>
        <authorList>
            <person name="Adams T.M."/>
            <person name="Armitage A.D."/>
            <person name="Sobczyk M.K."/>
            <person name="Bates H.J."/>
            <person name="Dunwell J.M."/>
            <person name="Nellist C.F."/>
            <person name="Harrison R.J."/>
        </authorList>
    </citation>
    <scope>NUCLEOTIDE SEQUENCE [LARGE SCALE GENOMIC DNA]</scope>
    <source>
        <strain evidence="2 3">SCRP245</strain>
    </source>
</reference>
<dbReference type="EMBL" id="QXFW01001656">
    <property type="protein sequence ID" value="KAE8987650.1"/>
    <property type="molecule type" value="Genomic_DNA"/>
</dbReference>
<sequence length="90" mass="10093">MLSDTSGGCPWLPLIVSFPLLISALQCSGEEACYCMPVYTSTRPCVCLAVRLPGFQRAQVPRQSRQWPCVRFVFPSSQNPYFLFVQEGTK</sequence>